<evidence type="ECO:0000256" key="1">
    <source>
        <dbReference type="SAM" id="MobiDB-lite"/>
    </source>
</evidence>
<dbReference type="InterPro" id="IPR041898">
    <property type="entry name" value="MAGE_WH1"/>
</dbReference>
<feature type="region of interest" description="Disordered" evidence="1">
    <location>
        <begin position="1"/>
        <end position="62"/>
    </location>
</feature>
<dbReference type="Gene3D" id="1.10.10.1210">
    <property type="entry name" value="MAGE homology domain, winged helix WH2 motif"/>
    <property type="match status" value="1"/>
</dbReference>
<organism evidence="3 4">
    <name type="scientific">Aspergillus sclerotialis</name>
    <dbReference type="NCBI Taxonomy" id="2070753"/>
    <lineage>
        <taxon>Eukaryota</taxon>
        <taxon>Fungi</taxon>
        <taxon>Dikarya</taxon>
        <taxon>Ascomycota</taxon>
        <taxon>Pezizomycotina</taxon>
        <taxon>Eurotiomycetes</taxon>
        <taxon>Eurotiomycetidae</taxon>
        <taxon>Eurotiales</taxon>
        <taxon>Aspergillaceae</taxon>
        <taxon>Aspergillus</taxon>
        <taxon>Aspergillus subgen. Polypaecilum</taxon>
    </lineage>
</organism>
<feature type="compositionally biased region" description="Acidic residues" evidence="1">
    <location>
        <begin position="354"/>
        <end position="367"/>
    </location>
</feature>
<comment type="caution">
    <text evidence="3">The sequence shown here is derived from an EMBL/GenBank/DDBJ whole genome shotgun (WGS) entry which is preliminary data.</text>
</comment>
<dbReference type="PANTHER" id="PTHR11736:SF14">
    <property type="entry name" value="NSE3 HOMOLOG, SMC5-SMC6 COMPLEX COMPONENT"/>
    <property type="match status" value="1"/>
</dbReference>
<protein>
    <submittedName>
        <fullName evidence="3">MAGE family</fullName>
    </submittedName>
</protein>
<dbReference type="Proteomes" id="UP000266188">
    <property type="component" value="Unassembled WGS sequence"/>
</dbReference>
<dbReference type="InterPro" id="IPR037445">
    <property type="entry name" value="MAGE"/>
</dbReference>
<dbReference type="InterPro" id="IPR041899">
    <property type="entry name" value="MAGE_WH2"/>
</dbReference>
<evidence type="ECO:0000313" key="3">
    <source>
        <dbReference type="EMBL" id="RJE24579.1"/>
    </source>
</evidence>
<dbReference type="EMBL" id="MVGC01000076">
    <property type="protein sequence ID" value="RJE24579.1"/>
    <property type="molecule type" value="Genomic_DNA"/>
</dbReference>
<feature type="region of interest" description="Disordered" evidence="1">
    <location>
        <begin position="305"/>
        <end position="367"/>
    </location>
</feature>
<name>A0A3A2ZMV5_9EURO</name>
<gene>
    <name evidence="3" type="ORF">PHISCL_03110</name>
</gene>
<evidence type="ECO:0000313" key="4">
    <source>
        <dbReference type="Proteomes" id="UP000266188"/>
    </source>
</evidence>
<evidence type="ECO:0000259" key="2">
    <source>
        <dbReference type="SMART" id="SM01373"/>
    </source>
</evidence>
<reference evidence="4" key="1">
    <citation type="submission" date="2017-02" db="EMBL/GenBank/DDBJ databases">
        <authorList>
            <person name="Tafer H."/>
            <person name="Lopandic K."/>
        </authorList>
    </citation>
    <scope>NUCLEOTIDE SEQUENCE [LARGE SCALE GENOMIC DNA]</scope>
    <source>
        <strain evidence="4">CBS 366.77</strain>
    </source>
</reference>
<dbReference type="GO" id="GO:0006281">
    <property type="term" value="P:DNA repair"/>
    <property type="evidence" value="ECO:0007669"/>
    <property type="project" value="TreeGrafter"/>
</dbReference>
<dbReference type="PANTHER" id="PTHR11736">
    <property type="entry name" value="MELANOMA-ASSOCIATED ANTIGEN MAGE ANTIGEN"/>
    <property type="match status" value="1"/>
</dbReference>
<dbReference type="SMART" id="SM01373">
    <property type="entry name" value="MAGE"/>
    <property type="match status" value="1"/>
</dbReference>
<proteinExistence type="predicted"/>
<dbReference type="InterPro" id="IPR002190">
    <property type="entry name" value="MHD_dom"/>
</dbReference>
<dbReference type="GO" id="GO:0005634">
    <property type="term" value="C:nucleus"/>
    <property type="evidence" value="ECO:0007669"/>
    <property type="project" value="TreeGrafter"/>
</dbReference>
<dbReference type="AlphaFoldDB" id="A0A3A2ZMV5"/>
<sequence>MPLIRKRRAAQVPEEDDDDVSQAQPEQEQSETPPRHRRRTEESPSDPSSDSDDSEHRAPTSADVMVKKLVRLALASEYSRQTIRRADIAAKVLGEQGSRPFKMVFEQAQKVLRTTFGMEMVELPQKEKVTASQRRAAQRAEKTSSSSNKSWIVCSTLPQTYRKPEIIPPTKAQSSATESAYTAIYTFVISVIMLNGGSLPEEKLDRYLRRANADTYTPIDRTDRLIERLCREKYIVRNREMDGGEEMVEYMVGPRGKTEIGPLGVAGLVREVYGHPTAGENSDFLTHVERQRMEDFEDRLRRSLGFKSRGPQEEGENEDNNADNRNQDDEETQSQAPTQTRRRQSQRHAINGDQSEDEAEEEDEDED</sequence>
<dbReference type="Gene3D" id="1.10.10.1200">
    <property type="entry name" value="MAGE homology domain, winged helix WH1 motif"/>
    <property type="match status" value="1"/>
</dbReference>
<keyword evidence="4" id="KW-1185">Reference proteome</keyword>
<dbReference type="OrthoDB" id="205198at2759"/>
<dbReference type="STRING" id="2070753.A0A3A2ZMV5"/>
<dbReference type="Pfam" id="PF01454">
    <property type="entry name" value="MAGE"/>
    <property type="match status" value="1"/>
</dbReference>
<feature type="domain" description="MAGE" evidence="2">
    <location>
        <begin position="69"/>
        <end position="265"/>
    </location>
</feature>
<accession>A0A3A2ZMV5</accession>